<feature type="compositionally biased region" description="Polar residues" evidence="1">
    <location>
        <begin position="469"/>
        <end position="507"/>
    </location>
</feature>
<keyword evidence="4" id="KW-1185">Reference proteome</keyword>
<dbReference type="EMBL" id="RYZI01000034">
    <property type="protein sequence ID" value="RWA13122.1"/>
    <property type="molecule type" value="Genomic_DNA"/>
</dbReference>
<dbReference type="STRING" id="363999.A0A439DFD9"/>
<sequence length="755" mass="81595">MFNRKWSALPADAQFPDDLRSLGYFINKDDEVRSINNPDYMFKYFLSRNPRTNERQRFHFNQAIQAEVHCRLKKLGLRKTYLPCGVDVDAEDNPRVPIFISPNLPCRSRVIVIFGETTQDLGVLAHRVLGGTGGISKGSLVSVMEALAKSNPGTFSDLPFGALPEQSRSAPGVVLANMGELIWWPEGKRTLGKFAFDACPMLSAAHVGNHINPKWNRVPGNETAYYHVKYFFEHVVPYFMNDTATLDIIGIGDGADLVSLYLNNDKTWANVGGRINCFVSVGGQFPVWEIKCDGLREFMRDRARAYVPSTEPQGLVLSSPTGNPHTTTFTSLGCPVFSSGEPLHVETLFIACHQMVLDWIQEVADTAASSKAYKNPSFTVVYLDDQEDSDIDWTGNEKEETSYAVGDEAGDNSRQKQPVQESSSREDRDQKWDPQQHGNLKRCPTLLTPEALAQVPDKSSDRERGPDSLRTSAASTYGGSNQNNPTYVGSRPSSEQGQNRSGANSPAVSICSKRSKHSNAATHGGSIRSGRTDSSLGSDYFSATPPSIRPASTLPQRRGESHQGYALSVWGMGAGLGGDFSTANPSYHGGSHWGSGLRYPEHIGSGFGPSSSPLQYSSTETSARQHGHFRSADSRGMAVGPGADGESSLNSPANDNGLYWHARQGRVIVHSPAPMDQHGTPGSSQTAGVVMGDVGGSGVGLLGASSSDDSDDSEDSSYSAAANPSKGNRSSETEAMTTAKPPRDILRSLCGRSHS</sequence>
<feature type="region of interest" description="Disordered" evidence="1">
    <location>
        <begin position="671"/>
        <end position="755"/>
    </location>
</feature>
<dbReference type="GO" id="GO:0035197">
    <property type="term" value="F:siRNA binding"/>
    <property type="evidence" value="ECO:0007669"/>
    <property type="project" value="TreeGrafter"/>
</dbReference>
<dbReference type="InterPro" id="IPR048263">
    <property type="entry name" value="Arb2"/>
</dbReference>
<proteinExistence type="predicted"/>
<protein>
    <recommendedName>
        <fullName evidence="2">Arb2 domain-containing protein</fullName>
    </recommendedName>
</protein>
<accession>A0A439DFD9</accession>
<feature type="region of interest" description="Disordered" evidence="1">
    <location>
        <begin position="390"/>
        <end position="560"/>
    </location>
</feature>
<dbReference type="Pfam" id="PF22749">
    <property type="entry name" value="Arb2"/>
    <property type="match status" value="1"/>
</dbReference>
<dbReference type="GO" id="GO:0031048">
    <property type="term" value="P:regulatory ncRNA-mediated heterochromatin formation"/>
    <property type="evidence" value="ECO:0007669"/>
    <property type="project" value="TreeGrafter"/>
</dbReference>
<feature type="compositionally biased region" description="Polar residues" evidence="1">
    <location>
        <begin position="608"/>
        <end position="624"/>
    </location>
</feature>
<dbReference type="PANTHER" id="PTHR21357">
    <property type="entry name" value="FAM172 FAMILY PROTEIN HOMOLOG CG10038"/>
    <property type="match status" value="1"/>
</dbReference>
<feature type="compositionally biased region" description="Basic and acidic residues" evidence="1">
    <location>
        <begin position="458"/>
        <end position="467"/>
    </location>
</feature>
<dbReference type="Proteomes" id="UP000286045">
    <property type="component" value="Unassembled WGS sequence"/>
</dbReference>
<dbReference type="GO" id="GO:0005634">
    <property type="term" value="C:nucleus"/>
    <property type="evidence" value="ECO:0007669"/>
    <property type="project" value="TreeGrafter"/>
</dbReference>
<evidence type="ECO:0000313" key="4">
    <source>
        <dbReference type="Proteomes" id="UP000286045"/>
    </source>
</evidence>
<evidence type="ECO:0000313" key="3">
    <source>
        <dbReference type="EMBL" id="RWA13122.1"/>
    </source>
</evidence>
<feature type="compositionally biased region" description="Basic and acidic residues" evidence="1">
    <location>
        <begin position="423"/>
        <end position="434"/>
    </location>
</feature>
<comment type="caution">
    <text evidence="3">The sequence shown here is derived from an EMBL/GenBank/DDBJ whole genome shotgun (WGS) entry which is preliminary data.</text>
</comment>
<name>A0A439DFD9_9PEZI</name>
<reference evidence="3 4" key="1">
    <citation type="submission" date="2018-12" db="EMBL/GenBank/DDBJ databases">
        <title>Draft genome sequence of Xylaria grammica IHI A82.</title>
        <authorList>
            <person name="Buettner E."/>
            <person name="Kellner H."/>
        </authorList>
    </citation>
    <scope>NUCLEOTIDE SEQUENCE [LARGE SCALE GENOMIC DNA]</scope>
    <source>
        <strain evidence="3 4">IHI A82</strain>
    </source>
</reference>
<feature type="domain" description="Arb2" evidence="2">
    <location>
        <begin position="15"/>
        <end position="312"/>
    </location>
</feature>
<feature type="region of interest" description="Disordered" evidence="1">
    <location>
        <begin position="604"/>
        <end position="657"/>
    </location>
</feature>
<evidence type="ECO:0000259" key="2">
    <source>
        <dbReference type="Pfam" id="PF22749"/>
    </source>
</evidence>
<dbReference type="AlphaFoldDB" id="A0A439DFD9"/>
<feature type="compositionally biased region" description="Polar residues" evidence="1">
    <location>
        <begin position="725"/>
        <end position="736"/>
    </location>
</feature>
<dbReference type="PANTHER" id="PTHR21357:SF4">
    <property type="entry name" value="FAM172 FAMILY PROTEIN HOMOLOG CG10038"/>
    <property type="match status" value="1"/>
</dbReference>
<evidence type="ECO:0000256" key="1">
    <source>
        <dbReference type="SAM" id="MobiDB-lite"/>
    </source>
</evidence>
<organism evidence="3 4">
    <name type="scientific">Xylaria grammica</name>
    <dbReference type="NCBI Taxonomy" id="363999"/>
    <lineage>
        <taxon>Eukaryota</taxon>
        <taxon>Fungi</taxon>
        <taxon>Dikarya</taxon>
        <taxon>Ascomycota</taxon>
        <taxon>Pezizomycotina</taxon>
        <taxon>Sordariomycetes</taxon>
        <taxon>Xylariomycetidae</taxon>
        <taxon>Xylariales</taxon>
        <taxon>Xylariaceae</taxon>
        <taxon>Xylaria</taxon>
    </lineage>
</organism>
<gene>
    <name evidence="3" type="ORF">EKO27_g1993</name>
</gene>
<dbReference type="InterPro" id="IPR053858">
    <property type="entry name" value="Arb2_dom"/>
</dbReference>